<dbReference type="InterPro" id="IPR002772">
    <property type="entry name" value="Glyco_hydro_3_C"/>
</dbReference>
<organism evidence="4 5">
    <name type="scientific">Blautia aquisgranensis</name>
    <dbReference type="NCBI Taxonomy" id="3133153"/>
    <lineage>
        <taxon>Bacteria</taxon>
        <taxon>Bacillati</taxon>
        <taxon>Bacillota</taxon>
        <taxon>Clostridia</taxon>
        <taxon>Lachnospirales</taxon>
        <taxon>Lachnospiraceae</taxon>
        <taxon>Blautia</taxon>
    </lineage>
</organism>
<proteinExistence type="inferred from homology"/>
<reference evidence="4 5" key="1">
    <citation type="submission" date="2024-03" db="EMBL/GenBank/DDBJ databases">
        <title>Human intestinal bacterial collection.</title>
        <authorList>
            <person name="Pauvert C."/>
            <person name="Hitch T.C.A."/>
            <person name="Clavel T."/>
        </authorList>
    </citation>
    <scope>NUCLEOTIDE SEQUENCE [LARGE SCALE GENOMIC DNA]</scope>
    <source>
        <strain evidence="4 5">CLA-JM-H16</strain>
    </source>
</reference>
<evidence type="ECO:0000313" key="5">
    <source>
        <dbReference type="Proteomes" id="UP001473063"/>
    </source>
</evidence>
<keyword evidence="5" id="KW-1185">Reference proteome</keyword>
<dbReference type="GO" id="GO:0016787">
    <property type="term" value="F:hydrolase activity"/>
    <property type="evidence" value="ECO:0007669"/>
    <property type="project" value="UniProtKB-KW"/>
</dbReference>
<feature type="domain" description="Glycoside hydrolase family 3 C-terminal" evidence="3">
    <location>
        <begin position="67"/>
        <end position="295"/>
    </location>
</feature>
<dbReference type="PANTHER" id="PTHR42715">
    <property type="entry name" value="BETA-GLUCOSIDASE"/>
    <property type="match status" value="1"/>
</dbReference>
<dbReference type="InterPro" id="IPR050288">
    <property type="entry name" value="Cellulose_deg_GH3"/>
</dbReference>
<comment type="similarity">
    <text evidence="1">Belongs to the glycosyl hydrolase 3 family.</text>
</comment>
<evidence type="ECO:0000259" key="3">
    <source>
        <dbReference type="Pfam" id="PF01915"/>
    </source>
</evidence>
<evidence type="ECO:0000256" key="2">
    <source>
        <dbReference type="ARBA" id="ARBA00022801"/>
    </source>
</evidence>
<sequence length="385" mass="43634">MVTGICVQPYLTEYEKEYMLHIEGVEDVDGNVMKPMEFKIHTLPKSQIDPEHQERDEVTLEVAREGIVLLKNEGNILPLGENAKINVFGSGFAKFRVGCSGAGRINPRYMIRLFDGIEKYSSIQMNEELKTIYRTATDNIPEEDILTRAKKWSETAVIAITRGTSENFDNLAVKGEFYLTDEEDNLLRQVSETFENTVLLINSGYPMDVRCVEKYGIKAVLWTGLCGMNGGRAVAEILEGTVNPSGKLPDTWSLTWEEIPSSANFYQPESVETRINGGCEKYINTVYEEGLYVGYRYFDTFSKFACEYKSSKCETPETLDTIVAEVEAIVTNTGKHTGKEVIRYNSNEREAKRGFQSRSQLMIARPWKIWTAPCRPGLMNIFISM</sequence>
<keyword evidence="2 4" id="KW-0378">Hydrolase</keyword>
<dbReference type="Gene3D" id="3.40.50.1700">
    <property type="entry name" value="Glycoside hydrolase family 3 C-terminal domain"/>
    <property type="match status" value="1"/>
</dbReference>
<gene>
    <name evidence="4" type="ORF">WMO28_09505</name>
</gene>
<protein>
    <submittedName>
        <fullName evidence="4">Glycoside hydrolase family 3 C-terminal domain-containing protein</fullName>
    </submittedName>
</protein>
<dbReference type="RefSeq" id="WP_349056798.1">
    <property type="nucleotide sequence ID" value="NZ_JBBMEJ010000010.1"/>
</dbReference>
<evidence type="ECO:0000313" key="4">
    <source>
        <dbReference type="EMBL" id="MEQ2371175.1"/>
    </source>
</evidence>
<dbReference type="PANTHER" id="PTHR42715:SF10">
    <property type="entry name" value="BETA-GLUCOSIDASE"/>
    <property type="match status" value="1"/>
</dbReference>
<dbReference type="EMBL" id="JBBMEJ010000010">
    <property type="protein sequence ID" value="MEQ2371175.1"/>
    <property type="molecule type" value="Genomic_DNA"/>
</dbReference>
<dbReference type="InterPro" id="IPR036881">
    <property type="entry name" value="Glyco_hydro_3_C_sf"/>
</dbReference>
<dbReference type="Proteomes" id="UP001473063">
    <property type="component" value="Unassembled WGS sequence"/>
</dbReference>
<comment type="caution">
    <text evidence="4">The sequence shown here is derived from an EMBL/GenBank/DDBJ whole genome shotgun (WGS) entry which is preliminary data.</text>
</comment>
<dbReference type="Pfam" id="PF01915">
    <property type="entry name" value="Glyco_hydro_3_C"/>
    <property type="match status" value="1"/>
</dbReference>
<dbReference type="SUPFAM" id="SSF52279">
    <property type="entry name" value="Beta-D-glucan exohydrolase, C-terminal domain"/>
    <property type="match status" value="1"/>
</dbReference>
<evidence type="ECO:0000256" key="1">
    <source>
        <dbReference type="ARBA" id="ARBA00005336"/>
    </source>
</evidence>
<name>A0ABV1BEX7_9FIRM</name>
<accession>A0ABV1BEX7</accession>